<dbReference type="Gene3D" id="3.40.50.720">
    <property type="entry name" value="NAD(P)-binding Rossmann-like Domain"/>
    <property type="match status" value="1"/>
</dbReference>
<dbReference type="Pfam" id="PF01408">
    <property type="entry name" value="GFO_IDH_MocA"/>
    <property type="match status" value="1"/>
</dbReference>
<evidence type="ECO:0000256" key="1">
    <source>
        <dbReference type="ARBA" id="ARBA00010928"/>
    </source>
</evidence>
<dbReference type="InterPro" id="IPR036291">
    <property type="entry name" value="NAD(P)-bd_dom_sf"/>
</dbReference>
<comment type="similarity">
    <text evidence="1">Belongs to the Gfo/Idh/MocA family.</text>
</comment>
<dbReference type="InterPro" id="IPR004104">
    <property type="entry name" value="Gfo/Idh/MocA-like_OxRdtase_C"/>
</dbReference>
<evidence type="ECO:0000259" key="3">
    <source>
        <dbReference type="Pfam" id="PF02894"/>
    </source>
</evidence>
<dbReference type="SUPFAM" id="SSF55347">
    <property type="entry name" value="Glyceraldehyde-3-phosphate dehydrogenase-like, C-terminal domain"/>
    <property type="match status" value="1"/>
</dbReference>
<evidence type="ECO:0000259" key="2">
    <source>
        <dbReference type="Pfam" id="PF01408"/>
    </source>
</evidence>
<reference evidence="4 5" key="1">
    <citation type="journal article" date="2021" name="Int. J. Syst. Evol. Microbiol.">
        <title>Reticulibacter mediterranei gen. nov., sp. nov., within the new family Reticulibacteraceae fam. nov., and Ktedonospora formicarum gen. nov., sp. nov., Ktedonobacter robiniae sp. nov., Dictyobacter formicarum sp. nov. and Dictyobacter arantiisoli sp. nov., belonging to the class Ktedonobacteria.</title>
        <authorList>
            <person name="Yabe S."/>
            <person name="Zheng Y."/>
            <person name="Wang C.M."/>
            <person name="Sakai Y."/>
            <person name="Abe K."/>
            <person name="Yokota A."/>
            <person name="Donadio S."/>
            <person name="Cavaletti L."/>
            <person name="Monciardini P."/>
        </authorList>
    </citation>
    <scope>NUCLEOTIDE SEQUENCE [LARGE SCALE GENOMIC DNA]</scope>
    <source>
        <strain evidence="4 5">SOSP1-30</strain>
    </source>
</reference>
<evidence type="ECO:0000313" key="5">
    <source>
        <dbReference type="Proteomes" id="UP000654345"/>
    </source>
</evidence>
<comment type="caution">
    <text evidence="4">The sequence shown here is derived from an EMBL/GenBank/DDBJ whole genome shotgun (WGS) entry which is preliminary data.</text>
</comment>
<dbReference type="RefSeq" id="WP_201376216.1">
    <property type="nucleotide sequence ID" value="NZ_BNJG01000004.1"/>
</dbReference>
<feature type="domain" description="Gfo/Idh/MocA-like oxidoreductase N-terminal" evidence="2">
    <location>
        <begin position="6"/>
        <end position="125"/>
    </location>
</feature>
<proteinExistence type="inferred from homology"/>
<dbReference type="Gene3D" id="3.30.360.10">
    <property type="entry name" value="Dihydrodipicolinate Reductase, domain 2"/>
    <property type="match status" value="1"/>
</dbReference>
<gene>
    <name evidence="4" type="ORF">KSB_85050</name>
</gene>
<dbReference type="InterPro" id="IPR051450">
    <property type="entry name" value="Gfo/Idh/MocA_Oxidoreductases"/>
</dbReference>
<dbReference type="InterPro" id="IPR000683">
    <property type="entry name" value="Gfo/Idh/MocA-like_OxRdtase_N"/>
</dbReference>
<dbReference type="Proteomes" id="UP000654345">
    <property type="component" value="Unassembled WGS sequence"/>
</dbReference>
<organism evidence="4 5">
    <name type="scientific">Ktedonobacter robiniae</name>
    <dbReference type="NCBI Taxonomy" id="2778365"/>
    <lineage>
        <taxon>Bacteria</taxon>
        <taxon>Bacillati</taxon>
        <taxon>Chloroflexota</taxon>
        <taxon>Ktedonobacteria</taxon>
        <taxon>Ktedonobacterales</taxon>
        <taxon>Ktedonobacteraceae</taxon>
        <taxon>Ktedonobacter</taxon>
    </lineage>
</organism>
<name>A0ABQ3V558_9CHLR</name>
<protein>
    <submittedName>
        <fullName evidence="4">Oxidoreductase</fullName>
    </submittedName>
</protein>
<evidence type="ECO:0000313" key="4">
    <source>
        <dbReference type="EMBL" id="GHO60030.1"/>
    </source>
</evidence>
<dbReference type="SUPFAM" id="SSF51735">
    <property type="entry name" value="NAD(P)-binding Rossmann-fold domains"/>
    <property type="match status" value="1"/>
</dbReference>
<dbReference type="PANTHER" id="PTHR43377">
    <property type="entry name" value="BILIVERDIN REDUCTASE A"/>
    <property type="match status" value="1"/>
</dbReference>
<feature type="domain" description="Gfo/Idh/MocA-like oxidoreductase C-terminal" evidence="3">
    <location>
        <begin position="139"/>
        <end position="414"/>
    </location>
</feature>
<accession>A0ABQ3V558</accession>
<dbReference type="Pfam" id="PF02894">
    <property type="entry name" value="GFO_IDH_MocA_C"/>
    <property type="match status" value="1"/>
</dbReference>
<dbReference type="EMBL" id="BNJG01000004">
    <property type="protein sequence ID" value="GHO60030.1"/>
    <property type="molecule type" value="Genomic_DNA"/>
</dbReference>
<dbReference type="PANTHER" id="PTHR43377:SF2">
    <property type="entry name" value="BINDING ROSSMANN FOLD OXIDOREDUCTASE, PUTATIVE (AFU_ORTHOLOGUE AFUA_4G00560)-RELATED"/>
    <property type="match status" value="1"/>
</dbReference>
<sequence length="416" mass="46501">MSPVTLLVIGAGNRGKVYARYALMHPGQVRVIGVAEPREFFRTRMAQEHDIAPENVVADWQELAARPRFADAVLITTPDAQHRDPAVAFANQGYDILLEKPMAPDLESCQQIVDAVLANKSIFAVCHVLRYTTYTQRLKALVTSGLIGDIVSIQHLEPVGYWHYAHSFVRGNWRNEAESSFMLLAKSCHDIDWLRYIVGSRCVQVASYGSLLLFRKENKPVAAGDAMRCLDCAYEPDCPYSAKRFYNKRLSEGQIGWPLDVITTDFSMAGVEAALRDGPYGRCVYECDNDVVDHQVVNLQYENGATASFTMIATSETRDRETIIFGTQGELRGNGKQFVHYDFLTEQTNTYEIEHLAGESGHGGGDYGVMKNFVEAVTRRDPSLILSGPEESLETHLTVFAAEQSRRENRGVQLAF</sequence>
<keyword evidence="5" id="KW-1185">Reference proteome</keyword>